<proteinExistence type="predicted"/>
<name>A0A9P6AR05_9AGAM</name>
<evidence type="ECO:0000313" key="1">
    <source>
        <dbReference type="EMBL" id="KAF9510403.1"/>
    </source>
</evidence>
<reference evidence="1" key="1">
    <citation type="journal article" date="2020" name="Nat. Commun.">
        <title>Large-scale genome sequencing of mycorrhizal fungi provides insights into the early evolution of symbiotic traits.</title>
        <authorList>
            <person name="Miyauchi S."/>
            <person name="Kiss E."/>
            <person name="Kuo A."/>
            <person name="Drula E."/>
            <person name="Kohler A."/>
            <person name="Sanchez-Garcia M."/>
            <person name="Morin E."/>
            <person name="Andreopoulos B."/>
            <person name="Barry K.W."/>
            <person name="Bonito G."/>
            <person name="Buee M."/>
            <person name="Carver A."/>
            <person name="Chen C."/>
            <person name="Cichocki N."/>
            <person name="Clum A."/>
            <person name="Culley D."/>
            <person name="Crous P.W."/>
            <person name="Fauchery L."/>
            <person name="Girlanda M."/>
            <person name="Hayes R.D."/>
            <person name="Keri Z."/>
            <person name="LaButti K."/>
            <person name="Lipzen A."/>
            <person name="Lombard V."/>
            <person name="Magnuson J."/>
            <person name="Maillard F."/>
            <person name="Murat C."/>
            <person name="Nolan M."/>
            <person name="Ohm R.A."/>
            <person name="Pangilinan J."/>
            <person name="Pereira M.F."/>
            <person name="Perotto S."/>
            <person name="Peter M."/>
            <person name="Pfister S."/>
            <person name="Riley R."/>
            <person name="Sitrit Y."/>
            <person name="Stielow J.B."/>
            <person name="Szollosi G."/>
            <person name="Zifcakova L."/>
            <person name="Stursova M."/>
            <person name="Spatafora J.W."/>
            <person name="Tedersoo L."/>
            <person name="Vaario L.M."/>
            <person name="Yamada A."/>
            <person name="Yan M."/>
            <person name="Wang P."/>
            <person name="Xu J."/>
            <person name="Bruns T."/>
            <person name="Baldrian P."/>
            <person name="Vilgalys R."/>
            <person name="Dunand C."/>
            <person name="Henrissat B."/>
            <person name="Grigoriev I.V."/>
            <person name="Hibbett D."/>
            <person name="Nagy L.G."/>
            <person name="Martin F.M."/>
        </authorList>
    </citation>
    <scope>NUCLEOTIDE SEQUENCE</scope>
    <source>
        <strain evidence="1">UP504</strain>
    </source>
</reference>
<dbReference type="AlphaFoldDB" id="A0A9P6AR05"/>
<dbReference type="EMBL" id="MU129017">
    <property type="protein sequence ID" value="KAF9510403.1"/>
    <property type="molecule type" value="Genomic_DNA"/>
</dbReference>
<protein>
    <submittedName>
        <fullName evidence="1">Uncharacterized protein</fullName>
    </submittedName>
</protein>
<keyword evidence="2" id="KW-1185">Reference proteome</keyword>
<dbReference type="Proteomes" id="UP000886523">
    <property type="component" value="Unassembled WGS sequence"/>
</dbReference>
<organism evidence="1 2">
    <name type="scientific">Hydnum rufescens UP504</name>
    <dbReference type="NCBI Taxonomy" id="1448309"/>
    <lineage>
        <taxon>Eukaryota</taxon>
        <taxon>Fungi</taxon>
        <taxon>Dikarya</taxon>
        <taxon>Basidiomycota</taxon>
        <taxon>Agaricomycotina</taxon>
        <taxon>Agaricomycetes</taxon>
        <taxon>Cantharellales</taxon>
        <taxon>Hydnaceae</taxon>
        <taxon>Hydnum</taxon>
    </lineage>
</organism>
<gene>
    <name evidence="1" type="ORF">BS47DRAFT_1348098</name>
</gene>
<dbReference type="OrthoDB" id="3269378at2759"/>
<accession>A0A9P6AR05</accession>
<comment type="caution">
    <text evidence="1">The sequence shown here is derived from an EMBL/GenBank/DDBJ whole genome shotgun (WGS) entry which is preliminary data.</text>
</comment>
<sequence>MKRLDLDDGKALINEDKHLHTTLNSCWAIQKFADVRRVTKFQMPMSSDILQEREPLPSRDRGQSATHNAWSVPYIGSSHRVLWQKIREIKMRSLEDWYSHVLPITQSSGTGKSRMIDELSKEHLVIPIVLRDSDGMIPPPDIAPRDWFLQPSTPERAQKCAIAFLMALFETTKEIIGGIDDLTPSSSSKEVPATISAKFRWFMAHNQMYTSTGNLRWSFYERVVEIGKGWNQMLR</sequence>
<evidence type="ECO:0000313" key="2">
    <source>
        <dbReference type="Proteomes" id="UP000886523"/>
    </source>
</evidence>